<evidence type="ECO:0000256" key="5">
    <source>
        <dbReference type="ARBA" id="ARBA00076740"/>
    </source>
</evidence>
<proteinExistence type="inferred from homology"/>
<feature type="domain" description="Fe2OG dioxygenase" evidence="7">
    <location>
        <begin position="159"/>
        <end position="262"/>
    </location>
</feature>
<keyword evidence="9" id="KW-1185">Reference proteome</keyword>
<dbReference type="InterPro" id="IPR027443">
    <property type="entry name" value="IPNS-like_sf"/>
</dbReference>
<dbReference type="Pfam" id="PF03171">
    <property type="entry name" value="2OG-FeII_Oxy"/>
    <property type="match status" value="1"/>
</dbReference>
<evidence type="ECO:0000256" key="6">
    <source>
        <dbReference type="RuleBase" id="RU003682"/>
    </source>
</evidence>
<dbReference type="PROSITE" id="PS51471">
    <property type="entry name" value="FE2OG_OXY"/>
    <property type="match status" value="1"/>
</dbReference>
<keyword evidence="6" id="KW-0560">Oxidoreductase</keyword>
<evidence type="ECO:0000259" key="7">
    <source>
        <dbReference type="PROSITE" id="PS51471"/>
    </source>
</evidence>
<evidence type="ECO:0000256" key="3">
    <source>
        <dbReference type="ARBA" id="ARBA00054658"/>
    </source>
</evidence>
<dbReference type="FunFam" id="2.60.120.330:FF:000017">
    <property type="entry name" value="2-oxoglutarate-dependent dioxygenase DAO"/>
    <property type="match status" value="1"/>
</dbReference>
<dbReference type="GO" id="GO:0016491">
    <property type="term" value="F:oxidoreductase activity"/>
    <property type="evidence" value="ECO:0007669"/>
    <property type="project" value="UniProtKB-KW"/>
</dbReference>
<dbReference type="InterPro" id="IPR026992">
    <property type="entry name" value="DIOX_N"/>
</dbReference>
<dbReference type="InterPro" id="IPR005123">
    <property type="entry name" value="Oxoglu/Fe-dep_dioxygenase_dom"/>
</dbReference>
<comment type="similarity">
    <text evidence="6">Belongs to the iron/ascorbate-dependent oxidoreductase family.</text>
</comment>
<sequence>MEVGDTKCMCIPVIDMQKLEDNNDGKQQQQQCKKLREASEEWGCFRIMNHKISLTLMSEMKKVVRELLDLPIDIKKRNTKVIPNSGYVAPIEFSHFFEGLGIYDFGSPHSVDVFCSQLDIPPHQREIILMYTQAIHDLAIDLGRMLAKSVGLASDLFKGWSCHLRINKYNFTPQTVGSTALRMHTDSGFLTILQDDENVSGLEFVDNSGAFVSIDPWPGTLLVNLGDIAKVWSNGRFCNVKHRVQCKEATIRVSIASFFLGPKEAAVEAPPELVDSENPRQFVPFNYEDYRKLRLSINLHAGEALQIVGSHS</sequence>
<keyword evidence="2 6" id="KW-0408">Iron</keyword>
<organism evidence="8 9">
    <name type="scientific">Lithocarpus litseifolius</name>
    <dbReference type="NCBI Taxonomy" id="425828"/>
    <lineage>
        <taxon>Eukaryota</taxon>
        <taxon>Viridiplantae</taxon>
        <taxon>Streptophyta</taxon>
        <taxon>Embryophyta</taxon>
        <taxon>Tracheophyta</taxon>
        <taxon>Spermatophyta</taxon>
        <taxon>Magnoliopsida</taxon>
        <taxon>eudicotyledons</taxon>
        <taxon>Gunneridae</taxon>
        <taxon>Pentapetalae</taxon>
        <taxon>rosids</taxon>
        <taxon>fabids</taxon>
        <taxon>Fagales</taxon>
        <taxon>Fagaceae</taxon>
        <taxon>Lithocarpus</taxon>
    </lineage>
</organism>
<evidence type="ECO:0000313" key="8">
    <source>
        <dbReference type="EMBL" id="KAL0015779.1"/>
    </source>
</evidence>
<dbReference type="InterPro" id="IPR050231">
    <property type="entry name" value="Iron_ascorbate_oxido_reductase"/>
</dbReference>
<reference evidence="8 9" key="1">
    <citation type="submission" date="2024-01" db="EMBL/GenBank/DDBJ databases">
        <title>A telomere-to-telomere, gap-free genome of sweet tea (Lithocarpus litseifolius).</title>
        <authorList>
            <person name="Zhou J."/>
        </authorList>
    </citation>
    <scope>NUCLEOTIDE SEQUENCE [LARGE SCALE GENOMIC DNA]</scope>
    <source>
        <strain evidence="8">Zhou-2022a</strain>
        <tissue evidence="8">Leaf</tissue>
    </source>
</reference>
<comment type="function">
    <text evidence="3">2-oxoglutarate-dependent dioxygenase essential for auxin catabolism and maintenance of auxin homeostasis in reproductive organs. Catalyzes the irreversible oxidation of indole-3-acetic acid (IAA) to the biologically inactive 2-oxoindole-3-acetic acid (OxIAA).</text>
</comment>
<dbReference type="SUPFAM" id="SSF51197">
    <property type="entry name" value="Clavaminate synthase-like"/>
    <property type="match status" value="1"/>
</dbReference>
<evidence type="ECO:0000256" key="1">
    <source>
        <dbReference type="ARBA" id="ARBA00022723"/>
    </source>
</evidence>
<evidence type="ECO:0000256" key="4">
    <source>
        <dbReference type="ARBA" id="ARBA00074102"/>
    </source>
</evidence>
<dbReference type="EMBL" id="JAZDWU010000001">
    <property type="protein sequence ID" value="KAL0015779.1"/>
    <property type="molecule type" value="Genomic_DNA"/>
</dbReference>
<dbReference type="GO" id="GO:0046872">
    <property type="term" value="F:metal ion binding"/>
    <property type="evidence" value="ECO:0007669"/>
    <property type="project" value="UniProtKB-KW"/>
</dbReference>
<dbReference type="InterPro" id="IPR044861">
    <property type="entry name" value="IPNS-like_FE2OG_OXY"/>
</dbReference>
<dbReference type="Gene3D" id="2.60.120.330">
    <property type="entry name" value="B-lactam Antibiotic, Isopenicillin N Synthase, Chain"/>
    <property type="match status" value="1"/>
</dbReference>
<dbReference type="AlphaFoldDB" id="A0AAW2E0C3"/>
<evidence type="ECO:0000256" key="2">
    <source>
        <dbReference type="ARBA" id="ARBA00023004"/>
    </source>
</evidence>
<dbReference type="Proteomes" id="UP001459277">
    <property type="component" value="Unassembled WGS sequence"/>
</dbReference>
<protein>
    <recommendedName>
        <fullName evidence="4">2-oxoglutarate-dependent dioxygenase DAO</fullName>
    </recommendedName>
    <alternativeName>
        <fullName evidence="5">Protein DIOXYGENASE FOR AUXIN OXIDATION</fullName>
    </alternativeName>
</protein>
<name>A0AAW2E0C3_9ROSI</name>
<evidence type="ECO:0000313" key="9">
    <source>
        <dbReference type="Proteomes" id="UP001459277"/>
    </source>
</evidence>
<accession>A0AAW2E0C3</accession>
<keyword evidence="1 6" id="KW-0479">Metal-binding</keyword>
<comment type="caution">
    <text evidence="8">The sequence shown here is derived from an EMBL/GenBank/DDBJ whole genome shotgun (WGS) entry which is preliminary data.</text>
</comment>
<dbReference type="Pfam" id="PF14226">
    <property type="entry name" value="DIOX_N"/>
    <property type="match status" value="1"/>
</dbReference>
<gene>
    <name evidence="8" type="ORF">SO802_002848</name>
</gene>
<dbReference type="PANTHER" id="PTHR47990">
    <property type="entry name" value="2-OXOGLUTARATE (2OG) AND FE(II)-DEPENDENT OXYGENASE SUPERFAMILY PROTEIN-RELATED"/>
    <property type="match status" value="1"/>
</dbReference>